<keyword evidence="8 10" id="KW-0472">Membrane</keyword>
<keyword evidence="11" id="KW-1185">Reference proteome</keyword>
<evidence type="ECO:0000313" key="12">
    <source>
        <dbReference type="RefSeq" id="XP_008813541.2"/>
    </source>
</evidence>
<sequence length="657" mass="75243">MKLSLYCLWEVHVEGLLFLRSSESSLIIGWFGLMGKEYNGSPKMHQLGSRRERLTWILGLSGLCVLFYMLGAWQNTITPSTSNPISSIVSKCNGPTTQSSSSGSSLDFQAHHQVGFNESSLSTEKFPSCDLKYSEFTPCQDPRRARKFVKAMLKYRERHCPQKEEFLRCLIPAPPKYKNPFKWPQSRDYAWYDNIPHRELSIEKAVQNWIQVEGSRFRFPGGGTMFPRGADSYIDDINALIPLTNGNIRTAIDTGCGVASWGAYLLNRNILAMSFAPRDSHEAQVQFALERGVPAMIGVMATERIPYPARAFDMAHCSRCLIPWEKYDGLYLIEVDRVLRPGGYWILSGPPINWKKHYRGWERTQEDLKHEQDAIEDLAKRLCWKKVIEKGDLAIWQKPINHIQCIQNRKVYKTPHICRNDNPDAAWYKKMETCITPLPEVSSSEEVAGGMLEKWPERAFAIPPRISRGSIPGITAEKFQEDNNMWKERLARYKKIIPPLTEGRYRNVMDMNANLGGFAAALVKYPVWVMNVVPADTQQDTLGVIYERGFIGTYQDWCEAFSTYPRTYDLIHADGVFSIYQDRCDITYILLEMDRILRPEGTVIFRDTVDVLVKVQAITNGMRWKSQIMDHESGPFNPEKILVAVKTYWTGGPANQK</sequence>
<dbReference type="GO" id="GO:0032259">
    <property type="term" value="P:methylation"/>
    <property type="evidence" value="ECO:0007669"/>
    <property type="project" value="UniProtKB-KW"/>
</dbReference>
<evidence type="ECO:0000256" key="1">
    <source>
        <dbReference type="ARBA" id="ARBA00004648"/>
    </source>
</evidence>
<evidence type="ECO:0000256" key="4">
    <source>
        <dbReference type="ARBA" id="ARBA00022679"/>
    </source>
</evidence>
<dbReference type="Gene3D" id="3.40.50.150">
    <property type="entry name" value="Vaccinia Virus protein VP39"/>
    <property type="match status" value="1"/>
</dbReference>
<evidence type="ECO:0000256" key="5">
    <source>
        <dbReference type="ARBA" id="ARBA00022692"/>
    </source>
</evidence>
<dbReference type="OrthoDB" id="2013972at2759"/>
<evidence type="ECO:0000256" key="2">
    <source>
        <dbReference type="ARBA" id="ARBA00008361"/>
    </source>
</evidence>
<keyword evidence="9 10" id="KW-0325">Glycoprotein</keyword>
<accession>A0A8B7D5C0</accession>
<keyword evidence="4 10" id="KW-0808">Transferase</keyword>
<dbReference type="FunFam" id="3.40.50.150:FF:000123">
    <property type="entry name" value="Putative methyltransferase PMT15"/>
    <property type="match status" value="1"/>
</dbReference>
<evidence type="ECO:0000256" key="7">
    <source>
        <dbReference type="ARBA" id="ARBA00022989"/>
    </source>
</evidence>
<reference evidence="12" key="2">
    <citation type="submission" date="2025-08" db="UniProtKB">
        <authorList>
            <consortium name="RefSeq"/>
        </authorList>
    </citation>
    <scope>IDENTIFICATION</scope>
    <source>
        <tissue evidence="12">Young leaves</tissue>
    </source>
</reference>
<dbReference type="RefSeq" id="XP_008813541.2">
    <property type="nucleotide sequence ID" value="XM_008815319.4"/>
</dbReference>
<evidence type="ECO:0000313" key="11">
    <source>
        <dbReference type="Proteomes" id="UP000228380"/>
    </source>
</evidence>
<keyword evidence="7 10" id="KW-1133">Transmembrane helix</keyword>
<evidence type="ECO:0000256" key="8">
    <source>
        <dbReference type="ARBA" id="ARBA00023136"/>
    </source>
</evidence>
<evidence type="ECO:0000256" key="10">
    <source>
        <dbReference type="RuleBase" id="RU366043"/>
    </source>
</evidence>
<dbReference type="AlphaFoldDB" id="A0A8B7D5C0"/>
<keyword evidence="3 10" id="KW-0489">Methyltransferase</keyword>
<evidence type="ECO:0000256" key="6">
    <source>
        <dbReference type="ARBA" id="ARBA00022968"/>
    </source>
</evidence>
<dbReference type="PANTHER" id="PTHR10108:SF1171">
    <property type="entry name" value="METHYLTRANSFERASE"/>
    <property type="match status" value="1"/>
</dbReference>
<proteinExistence type="inferred from homology"/>
<dbReference type="SUPFAM" id="SSF53335">
    <property type="entry name" value="S-adenosyl-L-methionine-dependent methyltransferases"/>
    <property type="match status" value="2"/>
</dbReference>
<gene>
    <name evidence="12" type="primary">LOC103724152</name>
</gene>
<dbReference type="InterPro" id="IPR004159">
    <property type="entry name" value="Put_SAM_MeTrfase"/>
</dbReference>
<dbReference type="PANTHER" id="PTHR10108">
    <property type="entry name" value="SAM-DEPENDENT METHYLTRANSFERASE"/>
    <property type="match status" value="1"/>
</dbReference>
<dbReference type="Pfam" id="PF03141">
    <property type="entry name" value="Methyltransf_29"/>
    <property type="match status" value="1"/>
</dbReference>
<comment type="similarity">
    <text evidence="2 10">Belongs to the methyltransferase superfamily.</text>
</comment>
<dbReference type="Proteomes" id="UP000228380">
    <property type="component" value="Chromosome 17"/>
</dbReference>
<dbReference type="GO" id="GO:0005789">
    <property type="term" value="C:endoplasmic reticulum membrane"/>
    <property type="evidence" value="ECO:0007669"/>
    <property type="project" value="UniProtKB-SubCell"/>
</dbReference>
<evidence type="ECO:0000256" key="9">
    <source>
        <dbReference type="ARBA" id="ARBA00023180"/>
    </source>
</evidence>
<feature type="transmembrane region" description="Helical" evidence="10">
    <location>
        <begin position="54"/>
        <end position="73"/>
    </location>
</feature>
<dbReference type="GeneID" id="103724152"/>
<keyword evidence="6 10" id="KW-0735">Signal-anchor</keyword>
<evidence type="ECO:0000256" key="3">
    <source>
        <dbReference type="ARBA" id="ARBA00022603"/>
    </source>
</evidence>
<reference evidence="11" key="1">
    <citation type="journal article" date="2019" name="Nat. Commun.">
        <title>Genome-wide association mapping of date palm fruit traits.</title>
        <authorList>
            <person name="Hazzouri K.M."/>
            <person name="Gros-Balthazard M."/>
            <person name="Flowers J.M."/>
            <person name="Copetti D."/>
            <person name="Lemansour A."/>
            <person name="Lebrun M."/>
            <person name="Masmoudi K."/>
            <person name="Ferrand S."/>
            <person name="Dhar M.I."/>
            <person name="Fresquez Z.A."/>
            <person name="Rosas U."/>
            <person name="Zhang J."/>
            <person name="Talag J."/>
            <person name="Lee S."/>
            <person name="Kudrna D."/>
            <person name="Powell R.F."/>
            <person name="Leitch I.J."/>
            <person name="Krueger R.R."/>
            <person name="Wing R.A."/>
            <person name="Amiri K.M.A."/>
            <person name="Purugganan M.D."/>
        </authorList>
    </citation>
    <scope>NUCLEOTIDE SEQUENCE [LARGE SCALE GENOMIC DNA]</scope>
    <source>
        <strain evidence="11">cv. Khalas</strain>
    </source>
</reference>
<protein>
    <recommendedName>
        <fullName evidence="10">Methyltransferase</fullName>
        <ecNumber evidence="10">2.1.1.-</ecNumber>
    </recommendedName>
</protein>
<dbReference type="EC" id="2.1.1.-" evidence="10"/>
<dbReference type="KEGG" id="pda:103724152"/>
<comment type="subcellular location">
    <subcellularLocation>
        <location evidence="1">Endoplasmic reticulum membrane</location>
        <topology evidence="1">Single-pass type II membrane protein</topology>
    </subcellularLocation>
    <subcellularLocation>
        <location evidence="10">Membrane</location>
        <topology evidence="10">Single-pass type II membrane protein</topology>
    </subcellularLocation>
</comment>
<dbReference type="GO" id="GO:0005768">
    <property type="term" value="C:endosome"/>
    <property type="evidence" value="ECO:0007669"/>
    <property type="project" value="TreeGrafter"/>
</dbReference>
<name>A0A8B7D5C0_PHODC</name>
<keyword evidence="5 10" id="KW-0812">Transmembrane</keyword>
<dbReference type="GO" id="GO:0005802">
    <property type="term" value="C:trans-Golgi network"/>
    <property type="evidence" value="ECO:0007669"/>
    <property type="project" value="TreeGrafter"/>
</dbReference>
<dbReference type="GO" id="GO:0008168">
    <property type="term" value="F:methyltransferase activity"/>
    <property type="evidence" value="ECO:0007669"/>
    <property type="project" value="UniProtKB-UniRule"/>
</dbReference>
<organism evidence="11 12">
    <name type="scientific">Phoenix dactylifera</name>
    <name type="common">Date palm</name>
    <dbReference type="NCBI Taxonomy" id="42345"/>
    <lineage>
        <taxon>Eukaryota</taxon>
        <taxon>Viridiplantae</taxon>
        <taxon>Streptophyta</taxon>
        <taxon>Embryophyta</taxon>
        <taxon>Tracheophyta</taxon>
        <taxon>Spermatophyta</taxon>
        <taxon>Magnoliopsida</taxon>
        <taxon>Liliopsida</taxon>
        <taxon>Arecaceae</taxon>
        <taxon>Coryphoideae</taxon>
        <taxon>Phoeniceae</taxon>
        <taxon>Phoenix</taxon>
    </lineage>
</organism>
<dbReference type="InterPro" id="IPR029063">
    <property type="entry name" value="SAM-dependent_MTases_sf"/>
</dbReference>